<protein>
    <submittedName>
        <fullName evidence="2">Uncharacterized protein</fullName>
    </submittedName>
</protein>
<evidence type="ECO:0000313" key="3">
    <source>
        <dbReference type="Proteomes" id="UP000299102"/>
    </source>
</evidence>
<comment type="caution">
    <text evidence="2">The sequence shown here is derived from an EMBL/GenBank/DDBJ whole genome shotgun (WGS) entry which is preliminary data.</text>
</comment>
<feature type="compositionally biased region" description="Basic and acidic residues" evidence="1">
    <location>
        <begin position="96"/>
        <end position="111"/>
    </location>
</feature>
<keyword evidence="3" id="KW-1185">Reference proteome</keyword>
<dbReference type="EMBL" id="BGZK01000531">
    <property type="protein sequence ID" value="GBP48828.1"/>
    <property type="molecule type" value="Genomic_DNA"/>
</dbReference>
<gene>
    <name evidence="2" type="ORF">EVAR_8436_1</name>
</gene>
<feature type="region of interest" description="Disordered" evidence="1">
    <location>
        <begin position="91"/>
        <end position="111"/>
    </location>
</feature>
<dbReference type="OrthoDB" id="10257314at2759"/>
<evidence type="ECO:0000256" key="1">
    <source>
        <dbReference type="SAM" id="MobiDB-lite"/>
    </source>
</evidence>
<name>A0A4C1WBQ0_EUMVA</name>
<accession>A0A4C1WBQ0</accession>
<organism evidence="2 3">
    <name type="scientific">Eumeta variegata</name>
    <name type="common">Bagworm moth</name>
    <name type="synonym">Eumeta japonica</name>
    <dbReference type="NCBI Taxonomy" id="151549"/>
    <lineage>
        <taxon>Eukaryota</taxon>
        <taxon>Metazoa</taxon>
        <taxon>Ecdysozoa</taxon>
        <taxon>Arthropoda</taxon>
        <taxon>Hexapoda</taxon>
        <taxon>Insecta</taxon>
        <taxon>Pterygota</taxon>
        <taxon>Neoptera</taxon>
        <taxon>Endopterygota</taxon>
        <taxon>Lepidoptera</taxon>
        <taxon>Glossata</taxon>
        <taxon>Ditrysia</taxon>
        <taxon>Tineoidea</taxon>
        <taxon>Psychidae</taxon>
        <taxon>Oiketicinae</taxon>
        <taxon>Eumeta</taxon>
    </lineage>
</organism>
<dbReference type="AlphaFoldDB" id="A0A4C1WBQ0"/>
<evidence type="ECO:0000313" key="2">
    <source>
        <dbReference type="EMBL" id="GBP48828.1"/>
    </source>
</evidence>
<dbReference type="Proteomes" id="UP000299102">
    <property type="component" value="Unassembled WGS sequence"/>
</dbReference>
<proteinExistence type="predicted"/>
<sequence length="111" mass="13020">MMEQNREEATVTLSSTESTSIDTHFFLNGIRRMSIEIADLMARSTCLFQPRHLTAQIRSRTREKSPSMMCFYHRPFGAQAQKCISPCSFKNAQQQENRKERTTRNPDYHSW</sequence>
<reference evidence="2 3" key="1">
    <citation type="journal article" date="2019" name="Commun. Biol.">
        <title>The bagworm genome reveals a unique fibroin gene that provides high tensile strength.</title>
        <authorList>
            <person name="Kono N."/>
            <person name="Nakamura H."/>
            <person name="Ohtoshi R."/>
            <person name="Tomita M."/>
            <person name="Numata K."/>
            <person name="Arakawa K."/>
        </authorList>
    </citation>
    <scope>NUCLEOTIDE SEQUENCE [LARGE SCALE GENOMIC DNA]</scope>
</reference>